<dbReference type="InterPro" id="IPR050367">
    <property type="entry name" value="APC_superfamily"/>
</dbReference>
<evidence type="ECO:0000256" key="2">
    <source>
        <dbReference type="ARBA" id="ARBA00022475"/>
    </source>
</evidence>
<evidence type="ECO:0000313" key="7">
    <source>
        <dbReference type="EMBL" id="PRY30521.1"/>
    </source>
</evidence>
<sequence>MTMQEESIVPATSVSRALARDRLGVLEIGSAIASSVAPLTVVALVVITALAVTGLIGVPVAILAVAAILMVFAVGYMAMSRHIDNAGAFYAYVAQGLGRPLGVGTAWFALFVYNSFQLCCYGGIGALAALTSPLIRSSTGIAVAWWVFAFAAWAVVGLLGAHEVKLSGRILMVLVILETVLVVAFTVAIMLTPGFHFSLDALSVRNLWMPGVGTLIVLGMTAYAGIEQSVVYGEESKNRERTIPRATYGTILVVAAVYVFASVVVISAGGPQIIGRASAEGSELFFTMSAVVLGQTALLVGKAALGSSLFAAAVSFHQAIARYVFALGREGVLPRTFGATVKGGAPRNASIVQTAFAFCVLATYAIAGWDPLVQLFYWGSTTGGLGILLLITLTSAAVIVYFWRDSRGESLWHRRIAPLLATVILLFVSVKALQSLPIQYAVEGGTGPARAVPIALLVVFAAGTGWGVVLRFLNPPVYAGIGRGTRSATVL</sequence>
<feature type="transmembrane region" description="Helical" evidence="6">
    <location>
        <begin position="281"/>
        <end position="301"/>
    </location>
</feature>
<dbReference type="PANTHER" id="PTHR42770">
    <property type="entry name" value="AMINO ACID TRANSPORTER-RELATED"/>
    <property type="match status" value="1"/>
</dbReference>
<feature type="transmembrane region" description="Helical" evidence="6">
    <location>
        <begin position="349"/>
        <end position="369"/>
    </location>
</feature>
<feature type="transmembrane region" description="Helical" evidence="6">
    <location>
        <begin position="25"/>
        <end position="50"/>
    </location>
</feature>
<dbReference type="PANTHER" id="PTHR42770:SF16">
    <property type="entry name" value="AMINO ACID PERMEASE"/>
    <property type="match status" value="1"/>
</dbReference>
<comment type="subcellular location">
    <subcellularLocation>
        <location evidence="1">Cell membrane</location>
        <topology evidence="1">Multi-pass membrane protein</topology>
    </subcellularLocation>
</comment>
<keyword evidence="5 6" id="KW-0472">Membrane</keyword>
<dbReference type="EMBL" id="PVZG01000004">
    <property type="protein sequence ID" value="PRY30521.1"/>
    <property type="molecule type" value="Genomic_DNA"/>
</dbReference>
<accession>A0A2T0SAW3</accession>
<keyword evidence="8" id="KW-1185">Reference proteome</keyword>
<evidence type="ECO:0000256" key="5">
    <source>
        <dbReference type="ARBA" id="ARBA00023136"/>
    </source>
</evidence>
<feature type="transmembrane region" description="Helical" evidence="6">
    <location>
        <begin position="56"/>
        <end position="77"/>
    </location>
</feature>
<feature type="transmembrane region" description="Helical" evidence="6">
    <location>
        <begin position="415"/>
        <end position="434"/>
    </location>
</feature>
<proteinExistence type="predicted"/>
<dbReference type="Pfam" id="PF13520">
    <property type="entry name" value="AA_permease_2"/>
    <property type="match status" value="1"/>
</dbReference>
<organism evidence="7 8">
    <name type="scientific">Pseudosporangium ferrugineum</name>
    <dbReference type="NCBI Taxonomy" id="439699"/>
    <lineage>
        <taxon>Bacteria</taxon>
        <taxon>Bacillati</taxon>
        <taxon>Actinomycetota</taxon>
        <taxon>Actinomycetes</taxon>
        <taxon>Micromonosporales</taxon>
        <taxon>Micromonosporaceae</taxon>
        <taxon>Pseudosporangium</taxon>
    </lineage>
</organism>
<dbReference type="Gene3D" id="1.20.1740.10">
    <property type="entry name" value="Amino acid/polyamine transporter I"/>
    <property type="match status" value="1"/>
</dbReference>
<gene>
    <name evidence="7" type="ORF">CLV70_10473</name>
</gene>
<feature type="transmembrane region" description="Helical" evidence="6">
    <location>
        <begin position="170"/>
        <end position="195"/>
    </location>
</feature>
<keyword evidence="3 6" id="KW-0812">Transmembrane</keyword>
<dbReference type="RefSeq" id="WP_245908148.1">
    <property type="nucleotide sequence ID" value="NZ_PVZG01000004.1"/>
</dbReference>
<evidence type="ECO:0000256" key="6">
    <source>
        <dbReference type="SAM" id="Phobius"/>
    </source>
</evidence>
<feature type="transmembrane region" description="Helical" evidence="6">
    <location>
        <begin position="246"/>
        <end position="269"/>
    </location>
</feature>
<feature type="transmembrane region" description="Helical" evidence="6">
    <location>
        <begin position="142"/>
        <end position="164"/>
    </location>
</feature>
<dbReference type="GO" id="GO:0005886">
    <property type="term" value="C:plasma membrane"/>
    <property type="evidence" value="ECO:0007669"/>
    <property type="project" value="UniProtKB-SubCell"/>
</dbReference>
<evidence type="ECO:0000256" key="1">
    <source>
        <dbReference type="ARBA" id="ARBA00004651"/>
    </source>
</evidence>
<evidence type="ECO:0000313" key="8">
    <source>
        <dbReference type="Proteomes" id="UP000239209"/>
    </source>
</evidence>
<dbReference type="InterPro" id="IPR002293">
    <property type="entry name" value="AA/rel_permease1"/>
</dbReference>
<reference evidence="7 8" key="1">
    <citation type="submission" date="2018-03" db="EMBL/GenBank/DDBJ databases">
        <title>Genomic Encyclopedia of Archaeal and Bacterial Type Strains, Phase II (KMG-II): from individual species to whole genera.</title>
        <authorList>
            <person name="Goeker M."/>
        </authorList>
    </citation>
    <scope>NUCLEOTIDE SEQUENCE [LARGE SCALE GENOMIC DNA]</scope>
    <source>
        <strain evidence="7 8">DSM 45348</strain>
    </source>
</reference>
<name>A0A2T0SAW3_9ACTN</name>
<dbReference type="AlphaFoldDB" id="A0A2T0SAW3"/>
<keyword evidence="2" id="KW-1003">Cell membrane</keyword>
<evidence type="ECO:0000256" key="3">
    <source>
        <dbReference type="ARBA" id="ARBA00022692"/>
    </source>
</evidence>
<evidence type="ECO:0000256" key="4">
    <source>
        <dbReference type="ARBA" id="ARBA00022989"/>
    </source>
</evidence>
<dbReference type="PIRSF" id="PIRSF006060">
    <property type="entry name" value="AA_transporter"/>
    <property type="match status" value="1"/>
</dbReference>
<feature type="transmembrane region" description="Helical" evidence="6">
    <location>
        <begin position="454"/>
        <end position="473"/>
    </location>
</feature>
<feature type="transmembrane region" description="Helical" evidence="6">
    <location>
        <begin position="115"/>
        <end position="135"/>
    </location>
</feature>
<dbReference type="GO" id="GO:0022857">
    <property type="term" value="F:transmembrane transporter activity"/>
    <property type="evidence" value="ECO:0007669"/>
    <property type="project" value="InterPro"/>
</dbReference>
<protein>
    <submittedName>
        <fullName evidence="7">Amino acid transporter</fullName>
    </submittedName>
</protein>
<dbReference type="Proteomes" id="UP000239209">
    <property type="component" value="Unassembled WGS sequence"/>
</dbReference>
<feature type="transmembrane region" description="Helical" evidence="6">
    <location>
        <begin position="375"/>
        <end position="403"/>
    </location>
</feature>
<keyword evidence="4 6" id="KW-1133">Transmembrane helix</keyword>
<feature type="transmembrane region" description="Helical" evidence="6">
    <location>
        <begin position="207"/>
        <end position="226"/>
    </location>
</feature>
<comment type="caution">
    <text evidence="7">The sequence shown here is derived from an EMBL/GenBank/DDBJ whole genome shotgun (WGS) entry which is preliminary data.</text>
</comment>